<evidence type="ECO:0000256" key="2">
    <source>
        <dbReference type="SAM" id="MobiDB-lite"/>
    </source>
</evidence>
<gene>
    <name evidence="4" type="ORF">MGAL_10B090967</name>
</gene>
<keyword evidence="5" id="KW-1185">Reference proteome</keyword>
<evidence type="ECO:0000313" key="4">
    <source>
        <dbReference type="EMBL" id="VDI26794.1"/>
    </source>
</evidence>
<dbReference type="GO" id="GO:0003676">
    <property type="term" value="F:nucleic acid binding"/>
    <property type="evidence" value="ECO:0007669"/>
    <property type="project" value="InterPro"/>
</dbReference>
<protein>
    <recommendedName>
        <fullName evidence="3">CCHC-type domain-containing protein</fullName>
    </recommendedName>
</protein>
<accession>A0A8B6DZP7</accession>
<keyword evidence="1" id="KW-0862">Zinc</keyword>
<dbReference type="EMBL" id="UYJE01004292">
    <property type="protein sequence ID" value="VDI26794.1"/>
    <property type="molecule type" value="Genomic_DNA"/>
</dbReference>
<keyword evidence="1" id="KW-0863">Zinc-finger</keyword>
<proteinExistence type="predicted"/>
<dbReference type="InterPro" id="IPR036875">
    <property type="entry name" value="Znf_CCHC_sf"/>
</dbReference>
<dbReference type="AlphaFoldDB" id="A0A8B6DZP7"/>
<feature type="region of interest" description="Disordered" evidence="2">
    <location>
        <begin position="170"/>
        <end position="200"/>
    </location>
</feature>
<sequence length="200" mass="22924">MAASYAEAAKGDNTQSQAYDDKMTGVKPIFLLEDVFGNNLVSSNGQRYFLTHWEVYHAINEQVPVKSLSGLQRVRGILRIYFDNEMDKKDLLSKGVTIRRISVTLFTRNQKITFREQEDSIRVRPHTARPSTKCSKCLDEGHTARECPNGWKCKKCGQFGHKQFECTENMNSDSEVNDDGDEMNNTFNKENHDDDDDDDE</sequence>
<organism evidence="4 5">
    <name type="scientific">Mytilus galloprovincialis</name>
    <name type="common">Mediterranean mussel</name>
    <dbReference type="NCBI Taxonomy" id="29158"/>
    <lineage>
        <taxon>Eukaryota</taxon>
        <taxon>Metazoa</taxon>
        <taxon>Spiralia</taxon>
        <taxon>Lophotrochozoa</taxon>
        <taxon>Mollusca</taxon>
        <taxon>Bivalvia</taxon>
        <taxon>Autobranchia</taxon>
        <taxon>Pteriomorphia</taxon>
        <taxon>Mytilida</taxon>
        <taxon>Mytiloidea</taxon>
        <taxon>Mytilidae</taxon>
        <taxon>Mytilinae</taxon>
        <taxon>Mytilus</taxon>
    </lineage>
</organism>
<dbReference type="InterPro" id="IPR001878">
    <property type="entry name" value="Znf_CCHC"/>
</dbReference>
<dbReference type="OrthoDB" id="3863715at2759"/>
<dbReference type="Proteomes" id="UP000596742">
    <property type="component" value="Unassembled WGS sequence"/>
</dbReference>
<comment type="caution">
    <text evidence="4">The sequence shown here is derived from an EMBL/GenBank/DDBJ whole genome shotgun (WGS) entry which is preliminary data.</text>
</comment>
<name>A0A8B6DZP7_MYTGA</name>
<keyword evidence="1" id="KW-0479">Metal-binding</keyword>
<evidence type="ECO:0000256" key="1">
    <source>
        <dbReference type="PROSITE-ProRule" id="PRU00047"/>
    </source>
</evidence>
<dbReference type="GO" id="GO:0008270">
    <property type="term" value="F:zinc ion binding"/>
    <property type="evidence" value="ECO:0007669"/>
    <property type="project" value="UniProtKB-KW"/>
</dbReference>
<evidence type="ECO:0000313" key="5">
    <source>
        <dbReference type="Proteomes" id="UP000596742"/>
    </source>
</evidence>
<evidence type="ECO:0000259" key="3">
    <source>
        <dbReference type="PROSITE" id="PS50158"/>
    </source>
</evidence>
<feature type="domain" description="CCHC-type" evidence="3">
    <location>
        <begin position="133"/>
        <end position="149"/>
    </location>
</feature>
<dbReference type="SUPFAM" id="SSF57756">
    <property type="entry name" value="Retrovirus zinc finger-like domains"/>
    <property type="match status" value="1"/>
</dbReference>
<dbReference type="PROSITE" id="PS50158">
    <property type="entry name" value="ZF_CCHC"/>
    <property type="match status" value="2"/>
</dbReference>
<feature type="domain" description="CCHC-type" evidence="3">
    <location>
        <begin position="152"/>
        <end position="168"/>
    </location>
</feature>
<reference evidence="4" key="1">
    <citation type="submission" date="2018-11" db="EMBL/GenBank/DDBJ databases">
        <authorList>
            <person name="Alioto T."/>
            <person name="Alioto T."/>
        </authorList>
    </citation>
    <scope>NUCLEOTIDE SEQUENCE</scope>
</reference>
<dbReference type="Pfam" id="PF00098">
    <property type="entry name" value="zf-CCHC"/>
    <property type="match status" value="2"/>
</dbReference>
<dbReference type="Gene3D" id="4.10.60.10">
    <property type="entry name" value="Zinc finger, CCHC-type"/>
    <property type="match status" value="1"/>
</dbReference>
<dbReference type="SMART" id="SM00343">
    <property type="entry name" value="ZnF_C2HC"/>
    <property type="match status" value="2"/>
</dbReference>